<name>A0A5E4ZK35_9BURK</name>
<dbReference type="PANTHER" id="PTHR38436:SF1">
    <property type="entry name" value="ESTER CYCLASE"/>
    <property type="match status" value="1"/>
</dbReference>
<accession>A0A5E4ZK35</accession>
<dbReference type="Gene3D" id="3.10.450.50">
    <property type="match status" value="1"/>
</dbReference>
<dbReference type="RefSeq" id="WP_425495312.1">
    <property type="nucleotide sequence ID" value="NZ_CABPSQ010000001.1"/>
</dbReference>
<reference evidence="3 4" key="1">
    <citation type="submission" date="2019-08" db="EMBL/GenBank/DDBJ databases">
        <authorList>
            <person name="Peeters C."/>
        </authorList>
    </citation>
    <scope>NUCLEOTIDE SEQUENCE [LARGE SCALE GENOMIC DNA]</scope>
    <source>
        <strain evidence="3 4">LMG 31118</strain>
    </source>
</reference>
<keyword evidence="4" id="KW-1185">Reference proteome</keyword>
<organism evidence="3 4">
    <name type="scientific">Pandoraea captiosa</name>
    <dbReference type="NCBI Taxonomy" id="2508302"/>
    <lineage>
        <taxon>Bacteria</taxon>
        <taxon>Pseudomonadati</taxon>
        <taxon>Pseudomonadota</taxon>
        <taxon>Betaproteobacteria</taxon>
        <taxon>Burkholderiales</taxon>
        <taxon>Burkholderiaceae</taxon>
        <taxon>Pandoraea</taxon>
    </lineage>
</organism>
<evidence type="ECO:0000259" key="2">
    <source>
        <dbReference type="Pfam" id="PF12680"/>
    </source>
</evidence>
<evidence type="ECO:0000256" key="1">
    <source>
        <dbReference type="SAM" id="SignalP"/>
    </source>
</evidence>
<dbReference type="AlphaFoldDB" id="A0A5E4ZK35"/>
<dbReference type="Pfam" id="PF12680">
    <property type="entry name" value="SnoaL_2"/>
    <property type="match status" value="1"/>
</dbReference>
<dbReference type="PANTHER" id="PTHR38436">
    <property type="entry name" value="POLYKETIDE CYCLASE SNOAL-LIKE DOMAIN"/>
    <property type="match status" value="1"/>
</dbReference>
<dbReference type="InterPro" id="IPR037401">
    <property type="entry name" value="SnoaL-like"/>
</dbReference>
<feature type="domain" description="SnoaL-like" evidence="2">
    <location>
        <begin position="77"/>
        <end position="174"/>
    </location>
</feature>
<proteinExistence type="predicted"/>
<evidence type="ECO:0000313" key="3">
    <source>
        <dbReference type="EMBL" id="VVE61721.1"/>
    </source>
</evidence>
<protein>
    <submittedName>
        <fullName evidence="3">Polyketide cyclase</fullName>
    </submittedName>
</protein>
<keyword evidence="1" id="KW-0732">Signal</keyword>
<dbReference type="InterPro" id="IPR032710">
    <property type="entry name" value="NTF2-like_dom_sf"/>
</dbReference>
<evidence type="ECO:0000313" key="4">
    <source>
        <dbReference type="Proteomes" id="UP000414136"/>
    </source>
</evidence>
<feature type="chain" id="PRO_5022980705" evidence="1">
    <location>
        <begin position="36"/>
        <end position="192"/>
    </location>
</feature>
<dbReference type="InterPro" id="IPR009959">
    <property type="entry name" value="Cyclase_SnoaL-like"/>
</dbReference>
<feature type="signal peptide" evidence="1">
    <location>
        <begin position="1"/>
        <end position="35"/>
    </location>
</feature>
<gene>
    <name evidence="3" type="ORF">PCA31118_00696</name>
</gene>
<dbReference type="EMBL" id="CABPSQ010000001">
    <property type="protein sequence ID" value="VVE61721.1"/>
    <property type="molecule type" value="Genomic_DNA"/>
</dbReference>
<sequence length="192" mass="19998">MNPSLASLLAVTSVTSVTSVTAIGAVLASAPFANAAEGMAPLPGSAISAAATGGLGASASTAPVVPASQLAANKQVVLAFYEAGLNRKDFAAARQYLGDKYIQHNPNAADGVEGFGQFLDFLRKNQPDSHSEIVRAFADGDFVILHVRKVPHPGDLPIAIVDIFRLEKGKIVEHWDVSQQTPAKTVSGNSMF</sequence>
<dbReference type="GO" id="GO:0030638">
    <property type="term" value="P:polyketide metabolic process"/>
    <property type="evidence" value="ECO:0007669"/>
    <property type="project" value="InterPro"/>
</dbReference>
<dbReference type="SUPFAM" id="SSF54427">
    <property type="entry name" value="NTF2-like"/>
    <property type="match status" value="1"/>
</dbReference>
<dbReference type="Proteomes" id="UP000414136">
    <property type="component" value="Unassembled WGS sequence"/>
</dbReference>